<dbReference type="PROSITE" id="PS50109">
    <property type="entry name" value="HIS_KIN"/>
    <property type="match status" value="1"/>
</dbReference>
<evidence type="ECO:0000313" key="11">
    <source>
        <dbReference type="EMBL" id="TXL68776.1"/>
    </source>
</evidence>
<dbReference type="InterPro" id="IPR013656">
    <property type="entry name" value="PAS_4"/>
</dbReference>
<feature type="domain" description="PAC" evidence="10">
    <location>
        <begin position="391"/>
        <end position="441"/>
    </location>
</feature>
<dbReference type="PROSITE" id="PS50113">
    <property type="entry name" value="PAC"/>
    <property type="match status" value="2"/>
</dbReference>
<evidence type="ECO:0000256" key="4">
    <source>
        <dbReference type="ARBA" id="ARBA00022679"/>
    </source>
</evidence>
<dbReference type="EC" id="2.7.13.3" evidence="2"/>
<dbReference type="Gene3D" id="3.30.565.10">
    <property type="entry name" value="Histidine kinase-like ATPase, C-terminal domain"/>
    <property type="match status" value="1"/>
</dbReference>
<dbReference type="InterPro" id="IPR011006">
    <property type="entry name" value="CheY-like_superfamily"/>
</dbReference>
<dbReference type="OrthoDB" id="5389366at2"/>
<evidence type="ECO:0000259" key="9">
    <source>
        <dbReference type="PROSITE" id="PS50112"/>
    </source>
</evidence>
<dbReference type="InterPro" id="IPR052162">
    <property type="entry name" value="Sensor_kinase/Photoreceptor"/>
</dbReference>
<dbReference type="Gene3D" id="3.30.450.20">
    <property type="entry name" value="PAS domain"/>
    <property type="match status" value="5"/>
</dbReference>
<evidence type="ECO:0000256" key="5">
    <source>
        <dbReference type="ARBA" id="ARBA00022777"/>
    </source>
</evidence>
<feature type="domain" description="PAC" evidence="10">
    <location>
        <begin position="628"/>
        <end position="680"/>
    </location>
</feature>
<dbReference type="RefSeq" id="WP_147702912.1">
    <property type="nucleotide sequence ID" value="NZ_VDUY01000001.1"/>
</dbReference>
<dbReference type="SUPFAM" id="SSF52172">
    <property type="entry name" value="CheY-like"/>
    <property type="match status" value="1"/>
</dbReference>
<dbReference type="Gene3D" id="2.10.70.100">
    <property type="match status" value="2"/>
</dbReference>
<keyword evidence="5" id="KW-0418">Kinase</keyword>
<dbReference type="CDD" id="cd00130">
    <property type="entry name" value="PAS"/>
    <property type="match status" value="3"/>
</dbReference>
<evidence type="ECO:0000256" key="2">
    <source>
        <dbReference type="ARBA" id="ARBA00012438"/>
    </source>
</evidence>
<dbReference type="InterPro" id="IPR013655">
    <property type="entry name" value="PAS_fold_3"/>
</dbReference>
<dbReference type="CDD" id="cd18161">
    <property type="entry name" value="REC_hyHK_blue-like"/>
    <property type="match status" value="1"/>
</dbReference>
<reference evidence="11 12" key="1">
    <citation type="submission" date="2019-06" db="EMBL/GenBank/DDBJ databases">
        <title>Quisquiliibacterium sp. nov., isolated from a maize field.</title>
        <authorList>
            <person name="Lin S.-Y."/>
            <person name="Tsai C.-F."/>
            <person name="Young C.-C."/>
        </authorList>
    </citation>
    <scope>NUCLEOTIDE SEQUENCE [LARGE SCALE GENOMIC DNA]</scope>
    <source>
        <strain evidence="11 12">CC-CFT501</strain>
    </source>
</reference>
<dbReference type="Gene3D" id="3.40.50.2300">
    <property type="match status" value="1"/>
</dbReference>
<dbReference type="InterPro" id="IPR003594">
    <property type="entry name" value="HATPase_dom"/>
</dbReference>
<dbReference type="PROSITE" id="PS50112">
    <property type="entry name" value="PAS"/>
    <property type="match status" value="3"/>
</dbReference>
<keyword evidence="3 6" id="KW-0597">Phosphoprotein</keyword>
<dbReference type="InterPro" id="IPR005467">
    <property type="entry name" value="His_kinase_dom"/>
</dbReference>
<dbReference type="SUPFAM" id="SSF55785">
    <property type="entry name" value="PYP-like sensor domain (PAS domain)"/>
    <property type="match status" value="5"/>
</dbReference>
<dbReference type="CDD" id="cd16919">
    <property type="entry name" value="HATPase_CckA-like"/>
    <property type="match status" value="1"/>
</dbReference>
<dbReference type="PROSITE" id="PS50110">
    <property type="entry name" value="RESPONSE_REGULATORY"/>
    <property type="match status" value="1"/>
</dbReference>
<dbReference type="Proteomes" id="UP000321548">
    <property type="component" value="Unassembled WGS sequence"/>
</dbReference>
<dbReference type="AlphaFoldDB" id="A0A5C8P523"/>
<feature type="domain" description="PAS" evidence="9">
    <location>
        <begin position="330"/>
        <end position="387"/>
    </location>
</feature>
<evidence type="ECO:0000256" key="6">
    <source>
        <dbReference type="PROSITE-ProRule" id="PRU00169"/>
    </source>
</evidence>
<dbReference type="SUPFAM" id="SSF55874">
    <property type="entry name" value="ATPase domain of HSP90 chaperone/DNA topoisomerase II/histidine kinase"/>
    <property type="match status" value="1"/>
</dbReference>
<feature type="domain" description="PAS" evidence="9">
    <location>
        <begin position="1"/>
        <end position="72"/>
    </location>
</feature>
<comment type="catalytic activity">
    <reaction evidence="1">
        <text>ATP + protein L-histidine = ADP + protein N-phospho-L-histidine.</text>
        <dbReference type="EC" id="2.7.13.3"/>
    </reaction>
</comment>
<dbReference type="NCBIfam" id="TIGR00229">
    <property type="entry name" value="sensory_box"/>
    <property type="match status" value="3"/>
</dbReference>
<feature type="domain" description="Histidine kinase" evidence="7">
    <location>
        <begin position="693"/>
        <end position="916"/>
    </location>
</feature>
<dbReference type="SMART" id="SM00086">
    <property type="entry name" value="PAC"/>
    <property type="match status" value="3"/>
</dbReference>
<dbReference type="Pfam" id="PF00989">
    <property type="entry name" value="PAS"/>
    <property type="match status" value="1"/>
</dbReference>
<dbReference type="PRINTS" id="PR00344">
    <property type="entry name" value="BCTRLSENSOR"/>
</dbReference>
<dbReference type="Gene3D" id="1.10.287.130">
    <property type="match status" value="1"/>
</dbReference>
<dbReference type="Pfam" id="PF00512">
    <property type="entry name" value="HisKA"/>
    <property type="match status" value="1"/>
</dbReference>
<dbReference type="InterPro" id="IPR004358">
    <property type="entry name" value="Sig_transdc_His_kin-like_C"/>
</dbReference>
<dbReference type="GO" id="GO:0000155">
    <property type="term" value="F:phosphorelay sensor kinase activity"/>
    <property type="evidence" value="ECO:0007669"/>
    <property type="project" value="InterPro"/>
</dbReference>
<dbReference type="SMART" id="SM00091">
    <property type="entry name" value="PAS"/>
    <property type="match status" value="5"/>
</dbReference>
<sequence>MELTTEVFFENNPVPMWIYDRETLAILEVNRAAVAAYGYSRDEFLRLTIADIRPPEDVPALADVVRTGVPALSHSGVWRHRLKSGAIIHADVTSHEVAYRGRGARLVSCRDVSHQVAIERENAALLAREREVRRLAEDAADRFRTLFEAAPGAFLVLAPGTWEIVAASDAYLEATMRSRRDIVGRQLFDAFPADPADPSGDGVQKLRESLERVEATGQTDVMAIQRYPIPQPPEHGGGFVERWWSSVNTPAKAPDGAILHIIHRVTDVTEVVRGPAGDAIPDASPDSAGAVAWSLGEVLSSVRESTAASTRMRAEDGYLRLAKRMLGFGIWSLDVDTRAVQWSDNVYRIFGLGRGEFAGSWTAQLERVHPEDRDLLQASLDAFLASGRRRMDFAHRLVRPDGTIAHVRGAAELEGGQEHRRLIGVVQDITRELASESQLASTLEQISDAFYTLDECWRFSFLNGQAEKLLRRARTGLLGRVVWDEFPGAVGTTFQQQYERAVQARETVRFTEYFAPLDSWFEVVAYPTAGGLAVYFRDVTERRRAEEALRASEERFRLIARATNDVIWDWDLRAGTVWWNEAMHLVFGFRRESLEPGPESWLGRIHPDDRPRVSAGIHAAMDGVATTWADEYRFVRADGRYATVADRGFVIRDGAGKAVRMLGSMTDITERRELDERLRQSQRLEAIGQLTGGIAHDFNNLLTVIIGNSEMLCEELADQPSRKQLADMTAAAAERGAELTNRLLAFARRQPLEPRPIDVNRLVAGMDGLLRRTLSEDIEIEFVRAAGLWIAEVDGAQLESALLNLVINARDAMPDGGRLTIETGNASLDEEYAAMHGELVPGQYVMVSVSDTGTGMPPDVVARAFDPFFTTKEAGKGSGLGLSMVYGFVKQSGGHVRIYSEQGEGTTARLYLPRVKAGSIDQPAPARGAGVIGGGEHILVVEDDDLVREHLIAQLRGLGYRVTGASAGRAALAELERNADIDLLFTDVVMPGGMNGRQLADTARARWPALKVLFTSGYTENAIVHHGRLDRGVHLLSKPYRRGELAAKLRRVLDEPNRGA</sequence>
<keyword evidence="4" id="KW-0808">Transferase</keyword>
<dbReference type="EMBL" id="VDUY01000001">
    <property type="protein sequence ID" value="TXL68776.1"/>
    <property type="molecule type" value="Genomic_DNA"/>
</dbReference>
<evidence type="ECO:0000259" key="7">
    <source>
        <dbReference type="PROSITE" id="PS50109"/>
    </source>
</evidence>
<feature type="modified residue" description="4-aspartylphosphate" evidence="6">
    <location>
        <position position="987"/>
    </location>
</feature>
<feature type="domain" description="Response regulatory" evidence="8">
    <location>
        <begin position="937"/>
        <end position="1053"/>
    </location>
</feature>
<dbReference type="CDD" id="cd00082">
    <property type="entry name" value="HisKA"/>
    <property type="match status" value="1"/>
</dbReference>
<dbReference type="InterPro" id="IPR035965">
    <property type="entry name" value="PAS-like_dom_sf"/>
</dbReference>
<evidence type="ECO:0000259" key="8">
    <source>
        <dbReference type="PROSITE" id="PS50110"/>
    </source>
</evidence>
<organism evidence="11 12">
    <name type="scientific">Zeimonas arvi</name>
    <dbReference type="NCBI Taxonomy" id="2498847"/>
    <lineage>
        <taxon>Bacteria</taxon>
        <taxon>Pseudomonadati</taxon>
        <taxon>Pseudomonadota</taxon>
        <taxon>Betaproteobacteria</taxon>
        <taxon>Burkholderiales</taxon>
        <taxon>Burkholderiaceae</taxon>
        <taxon>Zeimonas</taxon>
    </lineage>
</organism>
<keyword evidence="12" id="KW-1185">Reference proteome</keyword>
<dbReference type="Pfam" id="PF02518">
    <property type="entry name" value="HATPase_c"/>
    <property type="match status" value="1"/>
</dbReference>
<dbReference type="InterPro" id="IPR013767">
    <property type="entry name" value="PAS_fold"/>
</dbReference>
<proteinExistence type="predicted"/>
<dbReference type="InterPro" id="IPR000014">
    <property type="entry name" value="PAS"/>
</dbReference>
<dbReference type="InterPro" id="IPR036890">
    <property type="entry name" value="HATPase_C_sf"/>
</dbReference>
<gene>
    <name evidence="11" type="ORF">FHP08_03605</name>
</gene>
<dbReference type="PANTHER" id="PTHR43304:SF1">
    <property type="entry name" value="PAC DOMAIN-CONTAINING PROTEIN"/>
    <property type="match status" value="1"/>
</dbReference>
<comment type="caution">
    <text evidence="11">The sequence shown here is derived from an EMBL/GenBank/DDBJ whole genome shotgun (WGS) entry which is preliminary data.</text>
</comment>
<evidence type="ECO:0000259" key="10">
    <source>
        <dbReference type="PROSITE" id="PS50113"/>
    </source>
</evidence>
<dbReference type="GO" id="GO:0006355">
    <property type="term" value="P:regulation of DNA-templated transcription"/>
    <property type="evidence" value="ECO:0007669"/>
    <property type="project" value="InterPro"/>
</dbReference>
<dbReference type="SMART" id="SM00388">
    <property type="entry name" value="HisKA"/>
    <property type="match status" value="1"/>
</dbReference>
<dbReference type="Pfam" id="PF00072">
    <property type="entry name" value="Response_reg"/>
    <property type="match status" value="1"/>
</dbReference>
<protein>
    <recommendedName>
        <fullName evidence="2">histidine kinase</fullName>
        <ecNumber evidence="2">2.7.13.3</ecNumber>
    </recommendedName>
</protein>
<dbReference type="InterPro" id="IPR001789">
    <property type="entry name" value="Sig_transdc_resp-reg_receiver"/>
</dbReference>
<dbReference type="SMART" id="SM00448">
    <property type="entry name" value="REC"/>
    <property type="match status" value="1"/>
</dbReference>
<dbReference type="SUPFAM" id="SSF47384">
    <property type="entry name" value="Homodimeric domain of signal transducing histidine kinase"/>
    <property type="match status" value="1"/>
</dbReference>
<dbReference type="PANTHER" id="PTHR43304">
    <property type="entry name" value="PHYTOCHROME-LIKE PROTEIN CPH1"/>
    <property type="match status" value="1"/>
</dbReference>
<dbReference type="InterPro" id="IPR003661">
    <property type="entry name" value="HisK_dim/P_dom"/>
</dbReference>
<feature type="domain" description="PAS" evidence="9">
    <location>
        <begin position="552"/>
        <end position="624"/>
    </location>
</feature>
<dbReference type="SMART" id="SM00387">
    <property type="entry name" value="HATPase_c"/>
    <property type="match status" value="1"/>
</dbReference>
<dbReference type="InterPro" id="IPR001610">
    <property type="entry name" value="PAC"/>
</dbReference>
<accession>A0A5C8P523</accession>
<evidence type="ECO:0000313" key="12">
    <source>
        <dbReference type="Proteomes" id="UP000321548"/>
    </source>
</evidence>
<dbReference type="Pfam" id="PF08448">
    <property type="entry name" value="PAS_4"/>
    <property type="match status" value="2"/>
</dbReference>
<dbReference type="InterPro" id="IPR000700">
    <property type="entry name" value="PAS-assoc_C"/>
</dbReference>
<dbReference type="Pfam" id="PF08447">
    <property type="entry name" value="PAS_3"/>
    <property type="match status" value="2"/>
</dbReference>
<evidence type="ECO:0000256" key="3">
    <source>
        <dbReference type="ARBA" id="ARBA00022553"/>
    </source>
</evidence>
<evidence type="ECO:0000256" key="1">
    <source>
        <dbReference type="ARBA" id="ARBA00000085"/>
    </source>
</evidence>
<dbReference type="InterPro" id="IPR036097">
    <property type="entry name" value="HisK_dim/P_sf"/>
</dbReference>
<name>A0A5C8P523_9BURK</name>